<dbReference type="Proteomes" id="UP001140272">
    <property type="component" value="Unassembled WGS sequence"/>
</dbReference>
<gene>
    <name evidence="1" type="ORF">H7H73_06960</name>
</gene>
<name>A0A9X2XW63_9MYCO</name>
<dbReference type="GO" id="GO:0016787">
    <property type="term" value="F:hydrolase activity"/>
    <property type="evidence" value="ECO:0007669"/>
    <property type="project" value="UniProtKB-KW"/>
</dbReference>
<dbReference type="Gene3D" id="3.40.50.1820">
    <property type="entry name" value="alpha/beta hydrolase"/>
    <property type="match status" value="1"/>
</dbReference>
<proteinExistence type="predicted"/>
<keyword evidence="1" id="KW-0378">Hydrolase</keyword>
<dbReference type="EMBL" id="JACKRN010000248">
    <property type="protein sequence ID" value="MCV7070262.1"/>
    <property type="molecule type" value="Genomic_DNA"/>
</dbReference>
<evidence type="ECO:0000313" key="2">
    <source>
        <dbReference type="Proteomes" id="UP001140272"/>
    </source>
</evidence>
<sequence>MTAAEFAPLAQAMADDHTVVTYDPRGFGSSPVDDPDSPS</sequence>
<dbReference type="InterPro" id="IPR029058">
    <property type="entry name" value="AB_hydrolase_fold"/>
</dbReference>
<reference evidence="1" key="2">
    <citation type="journal article" date="2022" name="BMC Genomics">
        <title>Comparative genome analysis of mycobacteria focusing on tRNA and non-coding RNA.</title>
        <authorList>
            <person name="Behra P.R.K."/>
            <person name="Pettersson B.M.F."/>
            <person name="Ramesh M."/>
            <person name="Das S."/>
            <person name="Dasgupta S."/>
            <person name="Kirsebom L.A."/>
        </authorList>
    </citation>
    <scope>NUCLEOTIDE SEQUENCE</scope>
    <source>
        <strain evidence="1">DSM 45406</strain>
    </source>
</reference>
<organism evidence="1 2">
    <name type="scientific">Mycolicibacterium rufum</name>
    <dbReference type="NCBI Taxonomy" id="318424"/>
    <lineage>
        <taxon>Bacteria</taxon>
        <taxon>Bacillati</taxon>
        <taxon>Actinomycetota</taxon>
        <taxon>Actinomycetes</taxon>
        <taxon>Mycobacteriales</taxon>
        <taxon>Mycobacteriaceae</taxon>
        <taxon>Mycolicibacterium</taxon>
    </lineage>
</organism>
<feature type="non-terminal residue" evidence="1">
    <location>
        <position position="39"/>
    </location>
</feature>
<comment type="caution">
    <text evidence="1">The sequence shown here is derived from an EMBL/GenBank/DDBJ whole genome shotgun (WGS) entry which is preliminary data.</text>
</comment>
<dbReference type="AlphaFoldDB" id="A0A9X2XW63"/>
<reference evidence="1" key="1">
    <citation type="submission" date="2020-07" db="EMBL/GenBank/DDBJ databases">
        <authorList>
            <person name="Pettersson B.M.F."/>
            <person name="Behra P.R.K."/>
            <person name="Ramesh M."/>
            <person name="Das S."/>
            <person name="Dasgupta S."/>
            <person name="Kirsebom L.A."/>
        </authorList>
    </citation>
    <scope>NUCLEOTIDE SEQUENCE</scope>
    <source>
        <strain evidence="1">DSM 45406</strain>
    </source>
</reference>
<protein>
    <submittedName>
        <fullName evidence="1">Alpha/beta hydrolase</fullName>
    </submittedName>
</protein>
<accession>A0A9X2XW63</accession>
<dbReference type="SUPFAM" id="SSF53474">
    <property type="entry name" value="alpha/beta-Hydrolases"/>
    <property type="match status" value="1"/>
</dbReference>
<evidence type="ECO:0000313" key="1">
    <source>
        <dbReference type="EMBL" id="MCV7070262.1"/>
    </source>
</evidence>